<protein>
    <submittedName>
        <fullName evidence="2">Uncharacterized protein</fullName>
    </submittedName>
</protein>
<keyword evidence="3" id="KW-1185">Reference proteome</keyword>
<organism evidence="2 3">
    <name type="scientific">Apiospora rasikravindrae</name>
    <dbReference type="NCBI Taxonomy" id="990691"/>
    <lineage>
        <taxon>Eukaryota</taxon>
        <taxon>Fungi</taxon>
        <taxon>Dikarya</taxon>
        <taxon>Ascomycota</taxon>
        <taxon>Pezizomycotina</taxon>
        <taxon>Sordariomycetes</taxon>
        <taxon>Xylariomycetidae</taxon>
        <taxon>Amphisphaeriales</taxon>
        <taxon>Apiosporaceae</taxon>
        <taxon>Apiospora</taxon>
    </lineage>
</organism>
<proteinExistence type="predicted"/>
<name>A0ABR1T9X1_9PEZI</name>
<feature type="compositionally biased region" description="Polar residues" evidence="1">
    <location>
        <begin position="10"/>
        <end position="43"/>
    </location>
</feature>
<sequence>MGDNDFRRSFPSTSWSGTSKSATIASSAPTEYSDNSSAGTGATATKRPRFSRPINTAKAMKASLHETMNPHEKNNLKKNVFQPAQNPISIFLATSAAGHYSSPSTHPNTDSHDHVPSKLCVETESTPSVDLDTTNGHGHSPGLALVHHNTREPDARHHEHLIPVHRQDERVVQTAICSMQLDGNDPRSQAWPEACGYDNTNYGRSQHVGFVNKRLDMTAADDESIRHATANLNLYGNVQLSNKPQRIGETVFPNCRPMPICGEYHHNKNVGQGDQDIGLVLL</sequence>
<dbReference type="Proteomes" id="UP001444661">
    <property type="component" value="Unassembled WGS sequence"/>
</dbReference>
<gene>
    <name evidence="2" type="ORF">PG993_005840</name>
</gene>
<reference evidence="2 3" key="1">
    <citation type="submission" date="2023-01" db="EMBL/GenBank/DDBJ databases">
        <title>Analysis of 21 Apiospora genomes using comparative genomics revels a genus with tremendous synthesis potential of carbohydrate active enzymes and secondary metabolites.</title>
        <authorList>
            <person name="Sorensen T."/>
        </authorList>
    </citation>
    <scope>NUCLEOTIDE SEQUENCE [LARGE SCALE GENOMIC DNA]</scope>
    <source>
        <strain evidence="2 3">CBS 33761</strain>
    </source>
</reference>
<feature type="region of interest" description="Disordered" evidence="1">
    <location>
        <begin position="1"/>
        <end position="53"/>
    </location>
</feature>
<evidence type="ECO:0000313" key="3">
    <source>
        <dbReference type="Proteomes" id="UP001444661"/>
    </source>
</evidence>
<dbReference type="EMBL" id="JAQQWK010000004">
    <property type="protein sequence ID" value="KAK8043410.1"/>
    <property type="molecule type" value="Genomic_DNA"/>
</dbReference>
<evidence type="ECO:0000313" key="2">
    <source>
        <dbReference type="EMBL" id="KAK8043410.1"/>
    </source>
</evidence>
<accession>A0ABR1T9X1</accession>
<evidence type="ECO:0000256" key="1">
    <source>
        <dbReference type="SAM" id="MobiDB-lite"/>
    </source>
</evidence>
<comment type="caution">
    <text evidence="2">The sequence shown here is derived from an EMBL/GenBank/DDBJ whole genome shotgun (WGS) entry which is preliminary data.</text>
</comment>